<evidence type="ECO:0000256" key="5">
    <source>
        <dbReference type="ARBA" id="ARBA00022837"/>
    </source>
</evidence>
<feature type="transmembrane region" description="Helical" evidence="10">
    <location>
        <begin position="154"/>
        <end position="177"/>
    </location>
</feature>
<feature type="compositionally biased region" description="Basic and acidic residues" evidence="9">
    <location>
        <begin position="12"/>
        <end position="28"/>
    </location>
</feature>
<name>A0A9W7B9G7_9STRA</name>
<feature type="domain" description="EF-hand" evidence="11">
    <location>
        <begin position="722"/>
        <end position="757"/>
    </location>
</feature>
<feature type="transmembrane region" description="Helical" evidence="10">
    <location>
        <begin position="526"/>
        <end position="548"/>
    </location>
</feature>
<feature type="domain" description="EF-hand" evidence="11">
    <location>
        <begin position="758"/>
        <end position="793"/>
    </location>
</feature>
<organism evidence="12 13">
    <name type="scientific">Triparma verrucosa</name>
    <dbReference type="NCBI Taxonomy" id="1606542"/>
    <lineage>
        <taxon>Eukaryota</taxon>
        <taxon>Sar</taxon>
        <taxon>Stramenopiles</taxon>
        <taxon>Ochrophyta</taxon>
        <taxon>Bolidophyceae</taxon>
        <taxon>Parmales</taxon>
        <taxon>Triparmaceae</taxon>
        <taxon>Triparma</taxon>
    </lineage>
</organism>
<dbReference type="Gene3D" id="1.10.287.70">
    <property type="match status" value="2"/>
</dbReference>
<sequence length="905" mass="101602">MMAARGNAANKMKAEKKAKEKAQRDSKSGDGLISAEDLEKFQAEQDAIKPNKWLDPEYGSNPISRAWMSASQKIRNFAYGDNFGGFVLFCIVIAGVLVGMQTYPGVETDDNVNLVDSIILYIFTAEAGLKILSEGWAFWRFWVGEEWKWNNFDFFIVVACYLPASLFSGGEPPVALLRLLRLARLVKLFKKIPQLQMIVMGLAGGIKSIGYIVILLLLVFYLYAIVGITIFRTNDPWHYRDLQTTMLTLFRASTLEDWTDIMYISIFGCDKYSSIYVGPESFTPDNKMEWCVTPEQNQFLSPFFWVTFVVVSALVMLSLFIGAVTMSMTESMEQMKEEEEEATKKRMKEKQMAKMRAAQEANIARRNSELLLAANAELEEEKTEKKGVLGVLGFGENPKDKEQEQKQMTNMLLSVWDGVDLDEMMNRVRDAEVEGKPIRMLYYHLSLVMKSIADDKVFQNFIIVVILVAGTMVGLQTNKELDRENKELFTLIDDVILNIFIAEIVIKVVAEDAFPLRFFKSGWNCFDFLIVVGSLALAGAAGGMMQMLRLLRLLRVLKLVKAFPQLQVIVNALMMGLSSIGFIGIILVLVFYMCAILGMMMFKDNDPWHFGSLQVAMLTLFRCSTLEDWTDVMYINMYGCHKYGYSGWMMPLCEKPSPIEGENWGAAIFMVFFTLVGALVLLTLFIGVVTTSMDEAQEQQNEEKEIQENIKRIQEEEGLSDDEVATFLKVFGMLDLDGGGTIEEEELRVGLQSVGKDPTDEEMQKMMHDVDEDDSGEIDPAEFVQFMVNMRKEDKEAADEKKKLETLKENGEDGEGSDDDGMTPDTSISPVSNGLLPAPPGGKTAKSLQVSALTPIKTAATVGAEQNFGLPVLQSPTNENWLEMSLDMGRSRRKLPKLGSAKIAP</sequence>
<dbReference type="Gene3D" id="1.20.120.350">
    <property type="entry name" value="Voltage-gated potassium channels. Chain C"/>
    <property type="match status" value="2"/>
</dbReference>
<feature type="region of interest" description="Disordered" evidence="9">
    <location>
        <begin position="1"/>
        <end position="32"/>
    </location>
</feature>
<feature type="transmembrane region" description="Helical" evidence="10">
    <location>
        <begin position="83"/>
        <end position="103"/>
    </location>
</feature>
<dbReference type="InterPro" id="IPR018247">
    <property type="entry name" value="EF_Hand_1_Ca_BS"/>
</dbReference>
<dbReference type="Proteomes" id="UP001165160">
    <property type="component" value="Unassembled WGS sequence"/>
</dbReference>
<dbReference type="Pfam" id="PF13499">
    <property type="entry name" value="EF-hand_7"/>
    <property type="match status" value="1"/>
</dbReference>
<feature type="transmembrane region" description="Helical" evidence="10">
    <location>
        <begin position="664"/>
        <end position="689"/>
    </location>
</feature>
<comment type="similarity">
    <text evidence="2">Belongs to the centrin family.</text>
</comment>
<evidence type="ECO:0000256" key="7">
    <source>
        <dbReference type="ARBA" id="ARBA00023136"/>
    </source>
</evidence>
<protein>
    <recommendedName>
        <fullName evidence="11">EF-hand domain-containing protein</fullName>
    </recommendedName>
</protein>
<comment type="caution">
    <text evidence="12">The sequence shown here is derived from an EMBL/GenBank/DDBJ whole genome shotgun (WGS) entry which is preliminary data.</text>
</comment>
<keyword evidence="13" id="KW-1185">Reference proteome</keyword>
<evidence type="ECO:0000256" key="4">
    <source>
        <dbReference type="ARBA" id="ARBA00022737"/>
    </source>
</evidence>
<dbReference type="SUPFAM" id="SSF47473">
    <property type="entry name" value="EF-hand"/>
    <property type="match status" value="1"/>
</dbReference>
<dbReference type="InterPro" id="IPR002048">
    <property type="entry name" value="EF_hand_dom"/>
</dbReference>
<feature type="transmembrane region" description="Helical" evidence="10">
    <location>
        <begin position="303"/>
        <end position="326"/>
    </location>
</feature>
<dbReference type="SMART" id="SM00054">
    <property type="entry name" value="EFh"/>
    <property type="match status" value="2"/>
</dbReference>
<evidence type="ECO:0000256" key="2">
    <source>
        <dbReference type="ARBA" id="ARBA00005253"/>
    </source>
</evidence>
<dbReference type="PROSITE" id="PS50222">
    <property type="entry name" value="EF_HAND_2"/>
    <property type="match status" value="2"/>
</dbReference>
<evidence type="ECO:0000256" key="9">
    <source>
        <dbReference type="SAM" id="MobiDB-lite"/>
    </source>
</evidence>
<feature type="transmembrane region" description="Helical" evidence="10">
    <location>
        <begin position="568"/>
        <end position="593"/>
    </location>
</feature>
<dbReference type="GO" id="GO:0001518">
    <property type="term" value="C:voltage-gated sodium channel complex"/>
    <property type="evidence" value="ECO:0007669"/>
    <property type="project" value="TreeGrafter"/>
</dbReference>
<feature type="compositionally biased region" description="Basic and acidic residues" evidence="9">
    <location>
        <begin position="797"/>
        <end position="811"/>
    </location>
</feature>
<dbReference type="CDD" id="cd00051">
    <property type="entry name" value="EFh"/>
    <property type="match status" value="1"/>
</dbReference>
<feature type="region of interest" description="Disordered" evidence="9">
    <location>
        <begin position="797"/>
        <end position="846"/>
    </location>
</feature>
<dbReference type="InterPro" id="IPR027359">
    <property type="entry name" value="Volt_channel_dom_sf"/>
</dbReference>
<evidence type="ECO:0000256" key="10">
    <source>
        <dbReference type="SAM" id="Phobius"/>
    </source>
</evidence>
<dbReference type="PANTHER" id="PTHR10037">
    <property type="entry name" value="VOLTAGE-GATED CATION CHANNEL CALCIUM AND SODIUM"/>
    <property type="match status" value="1"/>
</dbReference>
<keyword evidence="5" id="KW-0106">Calcium</keyword>
<feature type="transmembrane region" description="Helical" evidence="10">
    <location>
        <begin position="198"/>
        <end position="231"/>
    </location>
</feature>
<dbReference type="AlphaFoldDB" id="A0A9W7B9G7"/>
<dbReference type="GO" id="GO:0005248">
    <property type="term" value="F:voltage-gated sodium channel activity"/>
    <property type="evidence" value="ECO:0007669"/>
    <property type="project" value="TreeGrafter"/>
</dbReference>
<proteinExistence type="inferred from homology"/>
<dbReference type="FunFam" id="1.10.238.10:FF:000178">
    <property type="entry name" value="Calmodulin-2 A"/>
    <property type="match status" value="1"/>
</dbReference>
<dbReference type="EMBL" id="BRXX01000058">
    <property type="protein sequence ID" value="GMH86307.1"/>
    <property type="molecule type" value="Genomic_DNA"/>
</dbReference>
<feature type="transmembrane region" description="Helical" evidence="10">
    <location>
        <begin position="457"/>
        <end position="475"/>
    </location>
</feature>
<evidence type="ECO:0000256" key="3">
    <source>
        <dbReference type="ARBA" id="ARBA00022692"/>
    </source>
</evidence>
<evidence type="ECO:0000256" key="8">
    <source>
        <dbReference type="SAM" id="Coils"/>
    </source>
</evidence>
<dbReference type="Pfam" id="PF00520">
    <property type="entry name" value="Ion_trans"/>
    <property type="match status" value="2"/>
</dbReference>
<evidence type="ECO:0000259" key="11">
    <source>
        <dbReference type="PROSITE" id="PS50222"/>
    </source>
</evidence>
<gene>
    <name evidence="12" type="ORF">TrVE_jg9130</name>
</gene>
<dbReference type="Gene3D" id="1.10.238.10">
    <property type="entry name" value="EF-hand"/>
    <property type="match status" value="1"/>
</dbReference>
<comment type="subcellular location">
    <subcellularLocation>
        <location evidence="1">Membrane</location>
        <topology evidence="1">Multi-pass membrane protein</topology>
    </subcellularLocation>
</comment>
<dbReference type="GO" id="GO:0043226">
    <property type="term" value="C:organelle"/>
    <property type="evidence" value="ECO:0007669"/>
    <property type="project" value="UniProtKB-ARBA"/>
</dbReference>
<keyword evidence="6 10" id="KW-1133">Transmembrane helix</keyword>
<dbReference type="SUPFAM" id="SSF81324">
    <property type="entry name" value="Voltage-gated potassium channels"/>
    <property type="match status" value="2"/>
</dbReference>
<dbReference type="PANTHER" id="PTHR10037:SF62">
    <property type="entry name" value="SODIUM CHANNEL PROTEIN 60E"/>
    <property type="match status" value="1"/>
</dbReference>
<evidence type="ECO:0000256" key="1">
    <source>
        <dbReference type="ARBA" id="ARBA00004141"/>
    </source>
</evidence>
<dbReference type="GO" id="GO:0005509">
    <property type="term" value="F:calcium ion binding"/>
    <property type="evidence" value="ECO:0007669"/>
    <property type="project" value="InterPro"/>
</dbReference>
<reference evidence="13" key="1">
    <citation type="journal article" date="2023" name="Commun. Biol.">
        <title>Genome analysis of Parmales, the sister group of diatoms, reveals the evolutionary specialization of diatoms from phago-mixotrophs to photoautotrophs.</title>
        <authorList>
            <person name="Ban H."/>
            <person name="Sato S."/>
            <person name="Yoshikawa S."/>
            <person name="Yamada K."/>
            <person name="Nakamura Y."/>
            <person name="Ichinomiya M."/>
            <person name="Sato N."/>
            <person name="Blanc-Mathieu R."/>
            <person name="Endo H."/>
            <person name="Kuwata A."/>
            <person name="Ogata H."/>
        </authorList>
    </citation>
    <scope>NUCLEOTIDE SEQUENCE [LARGE SCALE GENOMIC DNA]</scope>
    <source>
        <strain evidence="13">NIES 3699</strain>
    </source>
</reference>
<feature type="compositionally biased region" description="Acidic residues" evidence="9">
    <location>
        <begin position="812"/>
        <end position="822"/>
    </location>
</feature>
<dbReference type="InterPro" id="IPR011992">
    <property type="entry name" value="EF-hand-dom_pair"/>
</dbReference>
<keyword evidence="3 10" id="KW-0812">Transmembrane</keyword>
<feature type="coiled-coil region" evidence="8">
    <location>
        <begin position="328"/>
        <end position="381"/>
    </location>
</feature>
<evidence type="ECO:0000256" key="6">
    <source>
        <dbReference type="ARBA" id="ARBA00022989"/>
    </source>
</evidence>
<accession>A0A9W7B9G7</accession>
<evidence type="ECO:0000313" key="12">
    <source>
        <dbReference type="EMBL" id="GMH86307.1"/>
    </source>
</evidence>
<feature type="coiled-coil region" evidence="8">
    <location>
        <begin position="689"/>
        <end position="717"/>
    </location>
</feature>
<dbReference type="PROSITE" id="PS00018">
    <property type="entry name" value="EF_HAND_1"/>
    <property type="match status" value="2"/>
</dbReference>
<keyword evidence="8" id="KW-0175">Coiled coil</keyword>
<keyword evidence="7 10" id="KW-0472">Membrane</keyword>
<dbReference type="InterPro" id="IPR043203">
    <property type="entry name" value="VGCC_Ca_Na"/>
</dbReference>
<dbReference type="InterPro" id="IPR005821">
    <property type="entry name" value="Ion_trans_dom"/>
</dbReference>
<keyword evidence="4" id="KW-0677">Repeat</keyword>
<evidence type="ECO:0000313" key="13">
    <source>
        <dbReference type="Proteomes" id="UP001165160"/>
    </source>
</evidence>